<dbReference type="Gene3D" id="2.40.30.170">
    <property type="match status" value="1"/>
</dbReference>
<evidence type="ECO:0000256" key="2">
    <source>
        <dbReference type="ARBA" id="ARBA00023054"/>
    </source>
</evidence>
<feature type="domain" description="Multidrug resistance protein MdtA-like alpha-helical hairpin" evidence="5">
    <location>
        <begin position="151"/>
        <end position="216"/>
    </location>
</feature>
<dbReference type="SUPFAM" id="SSF111369">
    <property type="entry name" value="HlyD-like secretion proteins"/>
    <property type="match status" value="1"/>
</dbReference>
<dbReference type="OrthoDB" id="264111at2"/>
<comment type="subcellular location">
    <subcellularLocation>
        <location evidence="1">Cell envelope</location>
    </subcellularLocation>
</comment>
<dbReference type="STRING" id="1920490.GCA_001895925_00788"/>
<dbReference type="InterPro" id="IPR014315">
    <property type="entry name" value="ABC_heterocyst_DevB"/>
</dbReference>
<keyword evidence="7" id="KW-1185">Reference proteome</keyword>
<dbReference type="InterPro" id="IPR050465">
    <property type="entry name" value="UPF0194_transport"/>
</dbReference>
<feature type="coiled-coil region" evidence="3">
    <location>
        <begin position="201"/>
        <end position="260"/>
    </location>
</feature>
<name>A0A2T1DNI3_9CYAN</name>
<protein>
    <submittedName>
        <fullName evidence="6">ABC transporter</fullName>
    </submittedName>
</protein>
<evidence type="ECO:0000256" key="4">
    <source>
        <dbReference type="SAM" id="Phobius"/>
    </source>
</evidence>
<keyword evidence="4" id="KW-0472">Membrane</keyword>
<evidence type="ECO:0000256" key="3">
    <source>
        <dbReference type="SAM" id="Coils"/>
    </source>
</evidence>
<dbReference type="EMBL" id="PVWG01000001">
    <property type="protein sequence ID" value="PSB22057.1"/>
    <property type="molecule type" value="Genomic_DNA"/>
</dbReference>
<evidence type="ECO:0000313" key="6">
    <source>
        <dbReference type="EMBL" id="PSB22057.1"/>
    </source>
</evidence>
<dbReference type="Proteomes" id="UP000238634">
    <property type="component" value="Unassembled WGS sequence"/>
</dbReference>
<evidence type="ECO:0000313" key="7">
    <source>
        <dbReference type="Proteomes" id="UP000238634"/>
    </source>
</evidence>
<dbReference type="NCBIfam" id="TIGR02971">
    <property type="entry name" value="heterocyst_DevB"/>
    <property type="match status" value="1"/>
</dbReference>
<accession>A0A2T1DNI3</accession>
<comment type="caution">
    <text evidence="6">The sequence shown here is derived from an EMBL/GenBank/DDBJ whole genome shotgun (WGS) entry which is preliminary data.</text>
</comment>
<keyword evidence="4" id="KW-1133">Transmembrane helix</keyword>
<keyword evidence="2 3" id="KW-0175">Coiled coil</keyword>
<dbReference type="PANTHER" id="PTHR32347">
    <property type="entry name" value="EFFLUX SYSTEM COMPONENT YKNX-RELATED"/>
    <property type="match status" value="1"/>
</dbReference>
<dbReference type="PRINTS" id="PR01490">
    <property type="entry name" value="RTXTOXIND"/>
</dbReference>
<dbReference type="GO" id="GO:0030313">
    <property type="term" value="C:cell envelope"/>
    <property type="evidence" value="ECO:0007669"/>
    <property type="project" value="UniProtKB-SubCell"/>
</dbReference>
<dbReference type="Pfam" id="PF25876">
    <property type="entry name" value="HH_MFP_RND"/>
    <property type="match status" value="1"/>
</dbReference>
<dbReference type="AlphaFoldDB" id="A0A2T1DNI3"/>
<proteinExistence type="predicted"/>
<dbReference type="InterPro" id="IPR058624">
    <property type="entry name" value="MdtA-like_HH"/>
</dbReference>
<gene>
    <name evidence="6" type="ORF">C7B65_01190</name>
</gene>
<organism evidence="6 7">
    <name type="scientific">Phormidesmis priestleyi ULC007</name>
    <dbReference type="NCBI Taxonomy" id="1920490"/>
    <lineage>
        <taxon>Bacteria</taxon>
        <taxon>Bacillati</taxon>
        <taxon>Cyanobacteriota</taxon>
        <taxon>Cyanophyceae</taxon>
        <taxon>Leptolyngbyales</taxon>
        <taxon>Leptolyngbyaceae</taxon>
        <taxon>Phormidesmis</taxon>
    </lineage>
</organism>
<feature type="coiled-coil region" evidence="3">
    <location>
        <begin position="149"/>
        <end position="176"/>
    </location>
</feature>
<dbReference type="Gene3D" id="1.10.287.470">
    <property type="entry name" value="Helix hairpin bin"/>
    <property type="match status" value="1"/>
</dbReference>
<reference evidence="6 7" key="1">
    <citation type="submission" date="2018-02" db="EMBL/GenBank/DDBJ databases">
        <authorList>
            <person name="Cohen D.B."/>
            <person name="Kent A.D."/>
        </authorList>
    </citation>
    <scope>NUCLEOTIDE SEQUENCE [LARGE SCALE GENOMIC DNA]</scope>
    <source>
        <strain evidence="6 7">ULC007</strain>
    </source>
</reference>
<evidence type="ECO:0000259" key="5">
    <source>
        <dbReference type="Pfam" id="PF25876"/>
    </source>
</evidence>
<reference evidence="6 7" key="2">
    <citation type="submission" date="2018-03" db="EMBL/GenBank/DDBJ databases">
        <title>The ancient ancestry and fast evolution of plastids.</title>
        <authorList>
            <person name="Moore K.R."/>
            <person name="Magnabosco C."/>
            <person name="Momper L."/>
            <person name="Gold D.A."/>
            <person name="Bosak T."/>
            <person name="Fournier G.P."/>
        </authorList>
    </citation>
    <scope>NUCLEOTIDE SEQUENCE [LARGE SCALE GENOMIC DNA]</scope>
    <source>
        <strain evidence="6 7">ULC007</strain>
    </source>
</reference>
<keyword evidence="4" id="KW-0812">Transmembrane</keyword>
<feature type="transmembrane region" description="Helical" evidence="4">
    <location>
        <begin position="6"/>
        <end position="30"/>
    </location>
</feature>
<dbReference type="PANTHER" id="PTHR32347:SF27">
    <property type="entry name" value="RND EFFLUX PUMP MEMBRANE FUSION PROTEIN BARREL-SANDWICH DOMAIN-CONTAINING PROTEIN"/>
    <property type="match status" value="1"/>
</dbReference>
<evidence type="ECO:0000256" key="1">
    <source>
        <dbReference type="ARBA" id="ARBA00004196"/>
    </source>
</evidence>
<sequence>MKPSGIRAVAIGSAIAVAVAGFGIFSYFMLRFPSQSSVAISPSPPSETVDAVSALGRLEPEGGVMKIAAPSSGFGSARVERLLVKEGSIVKPKQPLAVMDNFDALYAAALQADAQVREARSRLSQVQSGAKVGDVNAQRANVLKANAGLPKAEAEVLKADAELKNAQWEYERYQKLFKDGAVSELDLQNRQLVYETKVKLREQAKQASEQAKLELEGAKQVLSSVAEVRPTDVQQAIAQVQVADANLQKAKAELEKAVVRAPIEGQVLKIHTDPGETVGNDGILELGKTGQMYVVAEVDENYINRIRPGQKAKIMSYAFPGEITGTVDKVGLQIRKNEVLNTDPVDKTDTRIVEVKVRLDNSQAVAGLTNLQVKVAIVP</sequence>